<gene>
    <name evidence="2" type="ORF">N7468_000939</name>
</gene>
<evidence type="ECO:0000313" key="2">
    <source>
        <dbReference type="EMBL" id="KAJ5245956.1"/>
    </source>
</evidence>
<accession>A0A9W9PFN6</accession>
<dbReference type="RefSeq" id="XP_058333377.1">
    <property type="nucleotide sequence ID" value="XM_058470236.1"/>
</dbReference>
<feature type="region of interest" description="Disordered" evidence="1">
    <location>
        <begin position="89"/>
        <end position="117"/>
    </location>
</feature>
<keyword evidence="3" id="KW-1185">Reference proteome</keyword>
<protein>
    <submittedName>
        <fullName evidence="2">Uncharacterized protein</fullName>
    </submittedName>
</protein>
<dbReference type="AlphaFoldDB" id="A0A9W9PFN6"/>
<dbReference type="Proteomes" id="UP001150941">
    <property type="component" value="Unassembled WGS sequence"/>
</dbReference>
<reference evidence="2" key="2">
    <citation type="journal article" date="2023" name="IMA Fungus">
        <title>Comparative genomic study of the Penicillium genus elucidates a diverse pangenome and 15 lateral gene transfer events.</title>
        <authorList>
            <person name="Petersen C."/>
            <person name="Sorensen T."/>
            <person name="Nielsen M.R."/>
            <person name="Sondergaard T.E."/>
            <person name="Sorensen J.L."/>
            <person name="Fitzpatrick D.A."/>
            <person name="Frisvad J.C."/>
            <person name="Nielsen K.L."/>
        </authorList>
    </citation>
    <scope>NUCLEOTIDE SEQUENCE</scope>
    <source>
        <strain evidence="2">IBT 19713</strain>
    </source>
</reference>
<dbReference type="GeneID" id="83197539"/>
<proteinExistence type="predicted"/>
<evidence type="ECO:0000313" key="3">
    <source>
        <dbReference type="Proteomes" id="UP001150941"/>
    </source>
</evidence>
<name>A0A9W9PFN6_9EURO</name>
<evidence type="ECO:0000256" key="1">
    <source>
        <dbReference type="SAM" id="MobiDB-lite"/>
    </source>
</evidence>
<dbReference type="OrthoDB" id="5367448at2759"/>
<sequence>MSLAKTLPARVGATVRVRMFPTPSTLGESRQVLAMLQKFGEVATFKNLNYEMSKKSAKKRRPVIAIFDTPEAAQKAVASSPITIPLERAPSVLPSSDAPRAGASTASPAAEEPLPEESVSVPETITCLIEADEGWPHFAAMRRNPYYLAYKAKKPQTEIYKDMADPTTGTPLKALRDVLQSNVESMATSAARQDLPAEKAARLQKRVRDIRVENQNWGAESLMGLHEGRTGRALYQAGGGPANKSKTY</sequence>
<organism evidence="2 3">
    <name type="scientific">Penicillium chermesinum</name>
    <dbReference type="NCBI Taxonomy" id="63820"/>
    <lineage>
        <taxon>Eukaryota</taxon>
        <taxon>Fungi</taxon>
        <taxon>Dikarya</taxon>
        <taxon>Ascomycota</taxon>
        <taxon>Pezizomycotina</taxon>
        <taxon>Eurotiomycetes</taxon>
        <taxon>Eurotiomycetidae</taxon>
        <taxon>Eurotiales</taxon>
        <taxon>Aspergillaceae</taxon>
        <taxon>Penicillium</taxon>
    </lineage>
</organism>
<dbReference type="EMBL" id="JAPQKS010000002">
    <property type="protein sequence ID" value="KAJ5245956.1"/>
    <property type="molecule type" value="Genomic_DNA"/>
</dbReference>
<reference evidence="2" key="1">
    <citation type="submission" date="2022-11" db="EMBL/GenBank/DDBJ databases">
        <authorList>
            <person name="Petersen C."/>
        </authorList>
    </citation>
    <scope>NUCLEOTIDE SEQUENCE</scope>
    <source>
        <strain evidence="2">IBT 19713</strain>
    </source>
</reference>
<feature type="compositionally biased region" description="Low complexity" evidence="1">
    <location>
        <begin position="103"/>
        <end position="117"/>
    </location>
</feature>
<comment type="caution">
    <text evidence="2">The sequence shown here is derived from an EMBL/GenBank/DDBJ whole genome shotgun (WGS) entry which is preliminary data.</text>
</comment>